<evidence type="ECO:0000313" key="2">
    <source>
        <dbReference type="EMBL" id="GBP42151.1"/>
    </source>
</evidence>
<evidence type="ECO:0000313" key="3">
    <source>
        <dbReference type="Proteomes" id="UP000299102"/>
    </source>
</evidence>
<comment type="caution">
    <text evidence="2">The sequence shown here is derived from an EMBL/GenBank/DDBJ whole genome shotgun (WGS) entry which is preliminary data.</text>
</comment>
<accession>A0A4C1VTV8</accession>
<gene>
    <name evidence="2" type="ORF">EVAR_25776_1</name>
</gene>
<name>A0A4C1VTV8_EUMVA</name>
<keyword evidence="3" id="KW-1185">Reference proteome</keyword>
<feature type="region of interest" description="Disordered" evidence="1">
    <location>
        <begin position="89"/>
        <end position="111"/>
    </location>
</feature>
<dbReference type="EMBL" id="BGZK01000413">
    <property type="protein sequence ID" value="GBP42151.1"/>
    <property type="molecule type" value="Genomic_DNA"/>
</dbReference>
<proteinExistence type="predicted"/>
<sequence length="111" mass="12335">MNKDFLELCGNIHTHPCFCIVPEEKISKFAVCGCAVILVGVLCCNDDTYSILIVIIAYNFSISRLPILSSVSTNPPANRNGLLELRARAAAHNKTRRRPSGGHSKELKYYR</sequence>
<feature type="compositionally biased region" description="Basic residues" evidence="1">
    <location>
        <begin position="89"/>
        <end position="100"/>
    </location>
</feature>
<reference evidence="2 3" key="1">
    <citation type="journal article" date="2019" name="Commun. Biol.">
        <title>The bagworm genome reveals a unique fibroin gene that provides high tensile strength.</title>
        <authorList>
            <person name="Kono N."/>
            <person name="Nakamura H."/>
            <person name="Ohtoshi R."/>
            <person name="Tomita M."/>
            <person name="Numata K."/>
            <person name="Arakawa K."/>
        </authorList>
    </citation>
    <scope>NUCLEOTIDE SEQUENCE [LARGE SCALE GENOMIC DNA]</scope>
</reference>
<dbReference type="Proteomes" id="UP000299102">
    <property type="component" value="Unassembled WGS sequence"/>
</dbReference>
<evidence type="ECO:0000256" key="1">
    <source>
        <dbReference type="SAM" id="MobiDB-lite"/>
    </source>
</evidence>
<organism evidence="2 3">
    <name type="scientific">Eumeta variegata</name>
    <name type="common">Bagworm moth</name>
    <name type="synonym">Eumeta japonica</name>
    <dbReference type="NCBI Taxonomy" id="151549"/>
    <lineage>
        <taxon>Eukaryota</taxon>
        <taxon>Metazoa</taxon>
        <taxon>Ecdysozoa</taxon>
        <taxon>Arthropoda</taxon>
        <taxon>Hexapoda</taxon>
        <taxon>Insecta</taxon>
        <taxon>Pterygota</taxon>
        <taxon>Neoptera</taxon>
        <taxon>Endopterygota</taxon>
        <taxon>Lepidoptera</taxon>
        <taxon>Glossata</taxon>
        <taxon>Ditrysia</taxon>
        <taxon>Tineoidea</taxon>
        <taxon>Psychidae</taxon>
        <taxon>Oiketicinae</taxon>
        <taxon>Eumeta</taxon>
    </lineage>
</organism>
<dbReference type="AlphaFoldDB" id="A0A4C1VTV8"/>
<protein>
    <submittedName>
        <fullName evidence="2">Uncharacterized protein</fullName>
    </submittedName>
</protein>